<feature type="compositionally biased region" description="Polar residues" evidence="2">
    <location>
        <begin position="102"/>
        <end position="112"/>
    </location>
</feature>
<reference evidence="5 6" key="1">
    <citation type="submission" date="2022-03" db="EMBL/GenBank/DDBJ databases">
        <title>Pseudonocardia alaer sp. nov., a novel actinomycete isolated from reed forest soil.</title>
        <authorList>
            <person name="Wang L."/>
        </authorList>
    </citation>
    <scope>NUCLEOTIDE SEQUENCE [LARGE SCALE GENOMIC DNA]</scope>
    <source>
        <strain evidence="5 6">Y-16303</strain>
    </source>
</reference>
<gene>
    <name evidence="5" type="ORF">MMF94_21930</name>
</gene>
<evidence type="ECO:0000259" key="4">
    <source>
        <dbReference type="PROSITE" id="PS50072"/>
    </source>
</evidence>
<dbReference type="InterPro" id="IPR029000">
    <property type="entry name" value="Cyclophilin-like_dom_sf"/>
</dbReference>
<keyword evidence="3" id="KW-0472">Membrane</keyword>
<dbReference type="InterPro" id="IPR044666">
    <property type="entry name" value="Cyclophilin_A-like"/>
</dbReference>
<dbReference type="RefSeq" id="WP_241039000.1">
    <property type="nucleotide sequence ID" value="NZ_BAAAJF010000004.1"/>
</dbReference>
<keyword evidence="3" id="KW-1133">Transmembrane helix</keyword>
<evidence type="ECO:0000256" key="3">
    <source>
        <dbReference type="SAM" id="Phobius"/>
    </source>
</evidence>
<sequence>MATNQMRRDAAKRKLANQQQRRAARAKRRQRIAIITSVAVVVVVVVGVVLLSTVGRDSAPSPAAAPPGPTPAPATPAALGHCAFTPTPQDPAAKPVPVPTLTEASTNGTVPATIQTDKGAIPLTLDRATGPCAVENFMSLAKAGFYNNTPCHRLTTTEGLKVLQCGDPTGTGSGGPGYTINDEPPTGLAPAANGSVVYPRGTVAMAKTSAPNSGGSQFFLVYADSTLPPDYTVFGTIGAPGLATLDNVAKAGSDNSNGTGDGKPVTPVQIQTVTVG</sequence>
<accession>A0ABS9TIK2</accession>
<dbReference type="PROSITE" id="PS50072">
    <property type="entry name" value="CSA_PPIASE_2"/>
    <property type="match status" value="1"/>
</dbReference>
<dbReference type="CDD" id="cd00317">
    <property type="entry name" value="cyclophilin"/>
    <property type="match status" value="1"/>
</dbReference>
<evidence type="ECO:0000313" key="6">
    <source>
        <dbReference type="Proteomes" id="UP001299970"/>
    </source>
</evidence>
<comment type="function">
    <text evidence="1">PPIases accelerate the folding of proteins. It catalyzes the cis-trans isomerization of proline imidic peptide bonds in oligopeptides.</text>
</comment>
<dbReference type="InterPro" id="IPR002130">
    <property type="entry name" value="Cyclophilin-type_PPIase_dom"/>
</dbReference>
<comment type="caution">
    <text evidence="5">The sequence shown here is derived from an EMBL/GenBank/DDBJ whole genome shotgun (WGS) entry which is preliminary data.</text>
</comment>
<dbReference type="GO" id="GO:0016853">
    <property type="term" value="F:isomerase activity"/>
    <property type="evidence" value="ECO:0007669"/>
    <property type="project" value="UniProtKB-KW"/>
</dbReference>
<dbReference type="Proteomes" id="UP001299970">
    <property type="component" value="Unassembled WGS sequence"/>
</dbReference>
<feature type="domain" description="PPIase cyclophilin-type" evidence="4">
    <location>
        <begin position="119"/>
        <end position="275"/>
    </location>
</feature>
<dbReference type="SUPFAM" id="SSF50891">
    <property type="entry name" value="Cyclophilin-like"/>
    <property type="match status" value="1"/>
</dbReference>
<organism evidence="5 6">
    <name type="scientific">Pseudonocardia alaniniphila</name>
    <dbReference type="NCBI Taxonomy" id="75291"/>
    <lineage>
        <taxon>Bacteria</taxon>
        <taxon>Bacillati</taxon>
        <taxon>Actinomycetota</taxon>
        <taxon>Actinomycetes</taxon>
        <taxon>Pseudonocardiales</taxon>
        <taxon>Pseudonocardiaceae</taxon>
        <taxon>Pseudonocardia</taxon>
    </lineage>
</organism>
<protein>
    <submittedName>
        <fullName evidence="5">Peptidylprolyl isomerase</fullName>
    </submittedName>
</protein>
<dbReference type="Pfam" id="PF00160">
    <property type="entry name" value="Pro_isomerase"/>
    <property type="match status" value="1"/>
</dbReference>
<dbReference type="Gene3D" id="2.40.100.10">
    <property type="entry name" value="Cyclophilin-like"/>
    <property type="match status" value="1"/>
</dbReference>
<evidence type="ECO:0000256" key="2">
    <source>
        <dbReference type="SAM" id="MobiDB-lite"/>
    </source>
</evidence>
<keyword evidence="3" id="KW-0812">Transmembrane</keyword>
<keyword evidence="6" id="KW-1185">Reference proteome</keyword>
<evidence type="ECO:0000313" key="5">
    <source>
        <dbReference type="EMBL" id="MCH6168359.1"/>
    </source>
</evidence>
<evidence type="ECO:0000256" key="1">
    <source>
        <dbReference type="ARBA" id="ARBA00002388"/>
    </source>
</evidence>
<feature type="region of interest" description="Disordered" evidence="2">
    <location>
        <begin position="253"/>
        <end position="276"/>
    </location>
</feature>
<dbReference type="EMBL" id="JAKXMK010000019">
    <property type="protein sequence ID" value="MCH6168359.1"/>
    <property type="molecule type" value="Genomic_DNA"/>
</dbReference>
<proteinExistence type="predicted"/>
<feature type="transmembrane region" description="Helical" evidence="3">
    <location>
        <begin position="32"/>
        <end position="51"/>
    </location>
</feature>
<name>A0ABS9TIK2_9PSEU</name>
<feature type="compositionally biased region" description="Low complexity" evidence="2">
    <location>
        <begin position="264"/>
        <end position="276"/>
    </location>
</feature>
<keyword evidence="5" id="KW-0413">Isomerase</keyword>
<dbReference type="PANTHER" id="PTHR45625">
    <property type="entry name" value="PEPTIDYL-PROLYL CIS-TRANS ISOMERASE-RELATED"/>
    <property type="match status" value="1"/>
</dbReference>
<dbReference type="PANTHER" id="PTHR45625:SF3">
    <property type="entry name" value="PEPTIDYL-PROLYL CIS-TRANS ISOMERASE B-RELATED"/>
    <property type="match status" value="1"/>
</dbReference>
<feature type="compositionally biased region" description="Pro residues" evidence="2">
    <location>
        <begin position="63"/>
        <end position="74"/>
    </location>
</feature>
<feature type="region of interest" description="Disordered" evidence="2">
    <location>
        <begin position="56"/>
        <end position="112"/>
    </location>
</feature>
<feature type="region of interest" description="Disordered" evidence="2">
    <location>
        <begin position="1"/>
        <end position="23"/>
    </location>
</feature>